<dbReference type="GO" id="GO:0005886">
    <property type="term" value="C:plasma membrane"/>
    <property type="evidence" value="ECO:0007669"/>
    <property type="project" value="TreeGrafter"/>
</dbReference>
<dbReference type="PANTHER" id="PTHR10857:SF4">
    <property type="entry name" value="COPINE-4"/>
    <property type="match status" value="1"/>
</dbReference>
<dbReference type="Proteomes" id="UP001274896">
    <property type="component" value="Unassembled WGS sequence"/>
</dbReference>
<reference evidence="2" key="1">
    <citation type="submission" date="2023-06" db="EMBL/GenBank/DDBJ databases">
        <title>Male Hemibagrus guttatus genome.</title>
        <authorList>
            <person name="Bian C."/>
        </authorList>
    </citation>
    <scope>NUCLEOTIDE SEQUENCE</scope>
    <source>
        <strain evidence="2">Male_cb2023</strain>
        <tissue evidence="2">Muscle</tissue>
    </source>
</reference>
<organism evidence="2 3">
    <name type="scientific">Hemibagrus guttatus</name>
    <dbReference type="NCBI Taxonomy" id="175788"/>
    <lineage>
        <taxon>Eukaryota</taxon>
        <taxon>Metazoa</taxon>
        <taxon>Chordata</taxon>
        <taxon>Craniata</taxon>
        <taxon>Vertebrata</taxon>
        <taxon>Euteleostomi</taxon>
        <taxon>Actinopterygii</taxon>
        <taxon>Neopterygii</taxon>
        <taxon>Teleostei</taxon>
        <taxon>Ostariophysi</taxon>
        <taxon>Siluriformes</taxon>
        <taxon>Bagridae</taxon>
        <taxon>Hemibagrus</taxon>
    </lineage>
</organism>
<protein>
    <recommendedName>
        <fullName evidence="1">C2 domain-containing protein</fullName>
    </recommendedName>
</protein>
<dbReference type="SUPFAM" id="SSF49562">
    <property type="entry name" value="C2 domain (Calcium/lipid-binding domain, CaLB)"/>
    <property type="match status" value="1"/>
</dbReference>
<name>A0AAE0Q8Q9_9TELE</name>
<dbReference type="Gene3D" id="2.60.40.150">
    <property type="entry name" value="C2 domain"/>
    <property type="match status" value="1"/>
</dbReference>
<dbReference type="GO" id="GO:0071277">
    <property type="term" value="P:cellular response to calcium ion"/>
    <property type="evidence" value="ECO:0007669"/>
    <property type="project" value="TreeGrafter"/>
</dbReference>
<proteinExistence type="predicted"/>
<sequence>MQYSSTELKMSDIYESAATSLGLFNSPCLTKVELRVACKGILDRDALSKPDPCVLLKMQSHGQWIEEPDIEGDFLQKWVRNHGGTLLSECQVDRTEVIRSSINPTFSKVFTLDYYFEEVQRLRYELYDISNSHNDTKEADCLGAMECTLGQIVSQRKLSKALLKHCNTVGKSTIMVTAEELTGNNDYVELSFSARKLDDKVLCP</sequence>
<dbReference type="InterPro" id="IPR045052">
    <property type="entry name" value="Copine"/>
</dbReference>
<dbReference type="InterPro" id="IPR035892">
    <property type="entry name" value="C2_domain_sf"/>
</dbReference>
<dbReference type="AlphaFoldDB" id="A0AAE0Q8Q9"/>
<dbReference type="PANTHER" id="PTHR10857">
    <property type="entry name" value="COPINE"/>
    <property type="match status" value="1"/>
</dbReference>
<evidence type="ECO:0000313" key="3">
    <source>
        <dbReference type="Proteomes" id="UP001274896"/>
    </source>
</evidence>
<dbReference type="Pfam" id="PF00168">
    <property type="entry name" value="C2"/>
    <property type="match status" value="1"/>
</dbReference>
<keyword evidence="3" id="KW-1185">Reference proteome</keyword>
<dbReference type="GO" id="GO:0005544">
    <property type="term" value="F:calcium-dependent phospholipid binding"/>
    <property type="evidence" value="ECO:0007669"/>
    <property type="project" value="InterPro"/>
</dbReference>
<dbReference type="PROSITE" id="PS50004">
    <property type="entry name" value="C2"/>
    <property type="match status" value="1"/>
</dbReference>
<dbReference type="CDD" id="cd04048">
    <property type="entry name" value="C2A_Copine"/>
    <property type="match status" value="1"/>
</dbReference>
<comment type="caution">
    <text evidence="2">The sequence shown here is derived from an EMBL/GenBank/DDBJ whole genome shotgun (WGS) entry which is preliminary data.</text>
</comment>
<feature type="domain" description="C2" evidence="1">
    <location>
        <begin position="9"/>
        <end position="162"/>
    </location>
</feature>
<dbReference type="InterPro" id="IPR000008">
    <property type="entry name" value="C2_dom"/>
</dbReference>
<dbReference type="EMBL" id="JAUCMX010000020">
    <property type="protein sequence ID" value="KAK3515655.1"/>
    <property type="molecule type" value="Genomic_DNA"/>
</dbReference>
<accession>A0AAE0Q8Q9</accession>
<gene>
    <name evidence="2" type="ORF">QTP70_026408</name>
</gene>
<evidence type="ECO:0000259" key="1">
    <source>
        <dbReference type="PROSITE" id="PS50004"/>
    </source>
</evidence>
<evidence type="ECO:0000313" key="2">
    <source>
        <dbReference type="EMBL" id="KAK3515655.1"/>
    </source>
</evidence>